<dbReference type="SUPFAM" id="SSF54189">
    <property type="entry name" value="Ribosomal proteins S24e, L23 and L15e"/>
    <property type="match status" value="1"/>
</dbReference>
<dbReference type="KEGG" id="hlr:HALLA_17670"/>
<dbReference type="Gene3D" id="3.30.70.330">
    <property type="match status" value="1"/>
</dbReference>
<dbReference type="InterPro" id="IPR001976">
    <property type="entry name" value="Ribosomal_eS24"/>
</dbReference>
<dbReference type="AlphaFoldDB" id="W0JP47"/>
<keyword evidence="6" id="KW-1185">Reference proteome</keyword>
<accession>W0JP47</accession>
<evidence type="ECO:0000313" key="6">
    <source>
        <dbReference type="Proteomes" id="UP000019024"/>
    </source>
</evidence>
<keyword evidence="2 3" id="KW-0687">Ribonucleoprotein</keyword>
<comment type="similarity">
    <text evidence="3">Belongs to the eukaryotic ribosomal protein eS24 family.</text>
</comment>
<dbReference type="OrthoDB" id="27533at2157"/>
<dbReference type="EMBL" id="CP007055">
    <property type="protein sequence ID" value="AHG00354.1"/>
    <property type="molecule type" value="Genomic_DNA"/>
</dbReference>
<dbReference type="Proteomes" id="UP000019024">
    <property type="component" value="Chromosome"/>
</dbReference>
<evidence type="ECO:0000313" key="5">
    <source>
        <dbReference type="EMBL" id="AHG00354.1"/>
    </source>
</evidence>
<dbReference type="InterPro" id="IPR012678">
    <property type="entry name" value="Ribosomal_uL23/eL15/eS24_sf"/>
</dbReference>
<proteinExistence type="inferred from homology"/>
<dbReference type="STRING" id="797299.HALLA_17670"/>
<dbReference type="GeneID" id="25146232"/>
<dbReference type="HOGENOM" id="CLU_107248_3_1_2"/>
<dbReference type="GO" id="GO:1990904">
    <property type="term" value="C:ribonucleoprotein complex"/>
    <property type="evidence" value="ECO:0007669"/>
    <property type="project" value="UniProtKB-KW"/>
</dbReference>
<dbReference type="PANTHER" id="PTHR10496">
    <property type="entry name" value="40S RIBOSOMAL PROTEIN S24"/>
    <property type="match status" value="1"/>
</dbReference>
<feature type="region of interest" description="Disordered" evidence="4">
    <location>
        <begin position="90"/>
        <end position="118"/>
    </location>
</feature>
<evidence type="ECO:0000256" key="3">
    <source>
        <dbReference type="HAMAP-Rule" id="MF_00545"/>
    </source>
</evidence>
<dbReference type="GO" id="GO:0006412">
    <property type="term" value="P:translation"/>
    <property type="evidence" value="ECO:0007669"/>
    <property type="project" value="UniProtKB-UniRule"/>
</dbReference>
<dbReference type="InterPro" id="IPR012677">
    <property type="entry name" value="Nucleotide-bd_a/b_plait_sf"/>
</dbReference>
<dbReference type="HAMAP" id="MF_00545">
    <property type="entry name" value="Ribosomal_eS24"/>
    <property type="match status" value="1"/>
</dbReference>
<evidence type="ECO:0000256" key="1">
    <source>
        <dbReference type="ARBA" id="ARBA00022980"/>
    </source>
</evidence>
<organism evidence="5 6">
    <name type="scientific">Halostagnicola larsenii XH-48</name>
    <dbReference type="NCBI Taxonomy" id="797299"/>
    <lineage>
        <taxon>Archaea</taxon>
        <taxon>Methanobacteriati</taxon>
        <taxon>Methanobacteriota</taxon>
        <taxon>Stenosarchaea group</taxon>
        <taxon>Halobacteria</taxon>
        <taxon>Halobacteriales</taxon>
        <taxon>Natrialbaceae</taxon>
        <taxon>Halostagnicola</taxon>
    </lineage>
</organism>
<protein>
    <recommendedName>
        <fullName evidence="3">Small ribosomal subunit protein eS24</fullName>
    </recommendedName>
</protein>
<sequence length="118" mass="13108">MDVDIISESENPMLHRTDVTFELTHDEATPSRLQVRDSLAAKLNKEAGEVVIRKLDTKFGMRKTVGQAKVYETADFARDVEQDHMLERNKIVADGDAESEDAADAETEEAAEAEAEEA</sequence>
<dbReference type="Pfam" id="PF01282">
    <property type="entry name" value="Ribosomal_S24e"/>
    <property type="match status" value="1"/>
</dbReference>
<keyword evidence="1 3" id="KW-0689">Ribosomal protein</keyword>
<evidence type="ECO:0000256" key="4">
    <source>
        <dbReference type="SAM" id="MobiDB-lite"/>
    </source>
</evidence>
<name>W0JP47_9EURY</name>
<dbReference type="RefSeq" id="WP_049953597.1">
    <property type="nucleotide sequence ID" value="NZ_CP007055.1"/>
</dbReference>
<gene>
    <name evidence="3 5" type="primary">rps24e</name>
    <name evidence="5" type="ORF">HALLA_17670</name>
</gene>
<dbReference type="eggNOG" id="arCOG04182">
    <property type="taxonomic scope" value="Archaea"/>
</dbReference>
<reference evidence="5 6" key="1">
    <citation type="submission" date="2014-01" db="EMBL/GenBank/DDBJ databases">
        <authorList>
            <consortium name="DOE Joint Genome Institute"/>
            <person name="Anderson I."/>
            <person name="Huntemann M."/>
            <person name="Han J."/>
            <person name="Chen A."/>
            <person name="Kyrpides N."/>
            <person name="Mavromatis K."/>
            <person name="Markowitz V."/>
            <person name="Palaniappan K."/>
            <person name="Ivanova N."/>
            <person name="Schaumberg A."/>
            <person name="Pati A."/>
            <person name="Liolios K."/>
            <person name="Nordberg H.P."/>
            <person name="Cantor M.N."/>
            <person name="Hua S.X."/>
            <person name="Woyke T."/>
        </authorList>
    </citation>
    <scope>NUCLEOTIDE SEQUENCE [LARGE SCALE GENOMIC DNA]</scope>
    <source>
        <strain evidence="5 6">XH-48</strain>
    </source>
</reference>
<feature type="compositionally biased region" description="Acidic residues" evidence="4">
    <location>
        <begin position="95"/>
        <end position="118"/>
    </location>
</feature>
<dbReference type="PATRIC" id="fig|797299.3.peg.2538"/>
<dbReference type="GO" id="GO:0003735">
    <property type="term" value="F:structural constituent of ribosome"/>
    <property type="evidence" value="ECO:0007669"/>
    <property type="project" value="InterPro"/>
</dbReference>
<dbReference type="GO" id="GO:0005840">
    <property type="term" value="C:ribosome"/>
    <property type="evidence" value="ECO:0007669"/>
    <property type="project" value="UniProtKB-KW"/>
</dbReference>
<evidence type="ECO:0000256" key="2">
    <source>
        <dbReference type="ARBA" id="ARBA00023274"/>
    </source>
</evidence>